<dbReference type="Gene3D" id="3.30.1490.480">
    <property type="entry name" value="Endolytic murein transglycosylase"/>
    <property type="match status" value="1"/>
</dbReference>
<dbReference type="HAMAP" id="MF_02065">
    <property type="entry name" value="MltG"/>
    <property type="match status" value="1"/>
</dbReference>
<keyword evidence="4 7" id="KW-0472">Membrane</keyword>
<reference evidence="8 9" key="1">
    <citation type="submission" date="2017-09" db="EMBL/GenBank/DDBJ databases">
        <title>Depth-based differentiation of microbial function through sediment-hosted aquifers and enrichment of novel symbionts in the deep terrestrial subsurface.</title>
        <authorList>
            <person name="Probst A.J."/>
            <person name="Ladd B."/>
            <person name="Jarett J.K."/>
            <person name="Geller-Mcgrath D.E."/>
            <person name="Sieber C.M."/>
            <person name="Emerson J.B."/>
            <person name="Anantharaman K."/>
            <person name="Thomas B.C."/>
            <person name="Malmstrom R."/>
            <person name="Stieglmeier M."/>
            <person name="Klingl A."/>
            <person name="Woyke T."/>
            <person name="Ryan C.M."/>
            <person name="Banfield J.F."/>
        </authorList>
    </citation>
    <scope>NUCLEOTIDE SEQUENCE [LARGE SCALE GENOMIC DNA]</scope>
    <source>
        <strain evidence="8">CG23_combo_of_CG06-09_8_20_14_all_38_19</strain>
    </source>
</reference>
<keyword evidence="6 7" id="KW-0961">Cell wall biogenesis/degradation</keyword>
<dbReference type="InterPro" id="IPR003770">
    <property type="entry name" value="MLTG-like"/>
</dbReference>
<comment type="caution">
    <text evidence="8">The sequence shown here is derived from an EMBL/GenBank/DDBJ whole genome shotgun (WGS) entry which is preliminary data.</text>
</comment>
<dbReference type="PANTHER" id="PTHR30518">
    <property type="entry name" value="ENDOLYTIC MUREIN TRANSGLYCOSYLASE"/>
    <property type="match status" value="1"/>
</dbReference>
<evidence type="ECO:0000313" key="9">
    <source>
        <dbReference type="Proteomes" id="UP000230273"/>
    </source>
</evidence>
<sequence>MTRNKKIAIVSGAIIFLAIGIAIFIYQRQFAAPQKTTEEERIVINLTTAEANLIPKLKKQGYIKSEWAFNHVLEKKGWQGKIEPGGYMVSKGMDAWLLADTLVNHPYQKWVVIPEGLRKEEIAEMAQEKIIWSEVEERRFLGWTKEGYLFPDTYLLNLDYTGEDVAKRMESQFNEKTADLFNEAKENNIRNDTLIVLASLVQREAASEKEMPLIAGVIWNRWLKDMKFEIDATIQYALGEPGNWWPIIKPADYKLDSPYNTYLHEGRPPTPICNPGLVAIRAAIHPEETEYLYYLHDSEGQIHLAKTYEEHLENIEKFLK</sequence>
<comment type="similarity">
    <text evidence="7">Belongs to the transglycosylase MltG family.</text>
</comment>
<comment type="catalytic activity">
    <reaction evidence="7">
        <text>a peptidoglycan chain = a peptidoglycan chain with N-acetyl-1,6-anhydromuramyl-[peptide] at the reducing end + a peptidoglycan chain with N-acetylglucosamine at the non-reducing end.</text>
        <dbReference type="EC" id="4.2.2.29"/>
    </reaction>
</comment>
<evidence type="ECO:0000256" key="3">
    <source>
        <dbReference type="ARBA" id="ARBA00022989"/>
    </source>
</evidence>
<evidence type="ECO:0000256" key="6">
    <source>
        <dbReference type="ARBA" id="ARBA00023316"/>
    </source>
</evidence>
<dbReference type="Pfam" id="PF02618">
    <property type="entry name" value="YceG"/>
    <property type="match status" value="1"/>
</dbReference>
<dbReference type="EMBL" id="PCRP01000006">
    <property type="protein sequence ID" value="PIP23976.1"/>
    <property type="molecule type" value="Genomic_DNA"/>
</dbReference>
<proteinExistence type="inferred from homology"/>
<feature type="transmembrane region" description="Helical" evidence="7">
    <location>
        <begin position="7"/>
        <end position="26"/>
    </location>
</feature>
<evidence type="ECO:0000256" key="7">
    <source>
        <dbReference type="HAMAP-Rule" id="MF_02065"/>
    </source>
</evidence>
<comment type="function">
    <text evidence="7">Functions as a peptidoglycan terminase that cleaves nascent peptidoglycan strands endolytically to terminate their elongation.</text>
</comment>
<dbReference type="GO" id="GO:0009252">
    <property type="term" value="P:peptidoglycan biosynthetic process"/>
    <property type="evidence" value="ECO:0007669"/>
    <property type="project" value="UniProtKB-UniRule"/>
</dbReference>
<dbReference type="AlphaFoldDB" id="A0A2G9YXJ3"/>
<dbReference type="PANTHER" id="PTHR30518:SF2">
    <property type="entry name" value="ENDOLYTIC MUREIN TRANSGLYCOSYLASE"/>
    <property type="match status" value="1"/>
</dbReference>
<dbReference type="EC" id="4.2.2.29" evidence="7"/>
<dbReference type="NCBIfam" id="TIGR00247">
    <property type="entry name" value="endolytic transglycosylase MltG"/>
    <property type="match status" value="1"/>
</dbReference>
<keyword evidence="2 7" id="KW-0812">Transmembrane</keyword>
<keyword evidence="1 7" id="KW-1003">Cell membrane</keyword>
<name>A0A2G9YXJ3_9BACT</name>
<accession>A0A2G9YXJ3</accession>
<dbReference type="GO" id="GO:0071555">
    <property type="term" value="P:cell wall organization"/>
    <property type="evidence" value="ECO:0007669"/>
    <property type="project" value="UniProtKB-KW"/>
</dbReference>
<evidence type="ECO:0000256" key="5">
    <source>
        <dbReference type="ARBA" id="ARBA00023239"/>
    </source>
</evidence>
<gene>
    <name evidence="7" type="primary">mltG</name>
    <name evidence="8" type="ORF">COX36_00435</name>
</gene>
<evidence type="ECO:0000256" key="2">
    <source>
        <dbReference type="ARBA" id="ARBA00022692"/>
    </source>
</evidence>
<organism evidence="8 9">
    <name type="scientific">Candidatus Nealsonbacteria bacterium CG23_combo_of_CG06-09_8_20_14_all_38_19</name>
    <dbReference type="NCBI Taxonomy" id="1974721"/>
    <lineage>
        <taxon>Bacteria</taxon>
        <taxon>Candidatus Nealsoniibacteriota</taxon>
    </lineage>
</organism>
<comment type="subcellular location">
    <subcellularLocation>
        <location evidence="7">Cell membrane</location>
        <topology evidence="7">Single-pass membrane protein</topology>
    </subcellularLocation>
</comment>
<feature type="site" description="Important for catalytic activity" evidence="7">
    <location>
        <position position="204"/>
    </location>
</feature>
<dbReference type="GO" id="GO:0005886">
    <property type="term" value="C:plasma membrane"/>
    <property type="evidence" value="ECO:0007669"/>
    <property type="project" value="UniProtKB-SubCell"/>
</dbReference>
<evidence type="ECO:0000256" key="1">
    <source>
        <dbReference type="ARBA" id="ARBA00022475"/>
    </source>
</evidence>
<dbReference type="Proteomes" id="UP000230273">
    <property type="component" value="Unassembled WGS sequence"/>
</dbReference>
<dbReference type="GO" id="GO:0008932">
    <property type="term" value="F:lytic endotransglycosylase activity"/>
    <property type="evidence" value="ECO:0007669"/>
    <property type="project" value="UniProtKB-UniRule"/>
</dbReference>
<keyword evidence="5 7" id="KW-0456">Lyase</keyword>
<evidence type="ECO:0000256" key="4">
    <source>
        <dbReference type="ARBA" id="ARBA00023136"/>
    </source>
</evidence>
<evidence type="ECO:0000313" key="8">
    <source>
        <dbReference type="EMBL" id="PIP23976.1"/>
    </source>
</evidence>
<keyword evidence="3 7" id="KW-1133">Transmembrane helix</keyword>
<protein>
    <recommendedName>
        <fullName evidence="7">Endolytic murein transglycosylase</fullName>
        <ecNumber evidence="7">4.2.2.29</ecNumber>
    </recommendedName>
    <alternativeName>
        <fullName evidence="7">Peptidoglycan lytic transglycosylase</fullName>
    </alternativeName>
    <alternativeName>
        <fullName evidence="7">Peptidoglycan polymerization terminase</fullName>
    </alternativeName>
</protein>